<dbReference type="GeneID" id="41967673"/>
<accession>A0A507B0V4</accession>
<dbReference type="PRINTS" id="PR00368">
    <property type="entry name" value="FADPNR"/>
</dbReference>
<feature type="region of interest" description="Disordered" evidence="4">
    <location>
        <begin position="505"/>
        <end position="529"/>
    </location>
</feature>
<name>A0A507B0V4_9PEZI</name>
<dbReference type="GO" id="GO:0016491">
    <property type="term" value="F:oxidoreductase activity"/>
    <property type="evidence" value="ECO:0007669"/>
    <property type="project" value="UniProtKB-KW"/>
</dbReference>
<protein>
    <recommendedName>
        <fullName evidence="6">FAD/NAD(P)-binding domain-containing protein</fullName>
    </recommendedName>
</protein>
<keyword evidence="5" id="KW-0812">Transmembrane</keyword>
<sequence length="529" mass="58686">MPQQQQQQQSWTASILSFPFMVIFQLIQWLADKMLSPNPPQHSARLGRPKVAIIGAGITGVTAAAHCVGHGCDVVIFEAGSKENLGGIWSRVNSTSGLQIHSLMYRFHPSVRWSQGYPDKQQILSQVRQLWKRYDLDEKTRFGTKVDKVYQDEQGRWIINNTSLGRFDGIVAAIGTCGDAKVPHIPGMEKFKGTICHSSELAGKDAAGKKIAVIGGGASAVEALEFADAEGAAKTYVLARSDKWIIPRNALVDILLSFNLLGRETALSWIPEALIRRLFYRDLQGIAPGKKSGRGIFTDTPMVNSDVMDKLRAGTAEWVRCDVEGFAERGVEVNRRARGVPAGGPGKHEVIEADLVVMATGYKRPQLSFLPEDCFDEPYGPPNWYLQTFPPTHPSVSAINCTYVSAIGTVGNWHIGIYTRILLMFLLDPLTRPAPFWMERWIDMTRLLKASSPTGAFDFFTYIELLWWFCFCVAFNPFRWKWAVFVFFGVGFALPKWITDTEASLRGGEQGGEGEDSRNGAGRDVGTSI</sequence>
<gene>
    <name evidence="7" type="ORF">E0L32_000226</name>
</gene>
<comment type="caution">
    <text evidence="7">The sequence shown here is derived from an EMBL/GenBank/DDBJ whole genome shotgun (WGS) entry which is preliminary data.</text>
</comment>
<keyword evidence="5" id="KW-0472">Membrane</keyword>
<evidence type="ECO:0000256" key="1">
    <source>
        <dbReference type="ARBA" id="ARBA00022630"/>
    </source>
</evidence>
<dbReference type="SUPFAM" id="SSF51905">
    <property type="entry name" value="FAD/NAD(P)-binding domain"/>
    <property type="match status" value="1"/>
</dbReference>
<proteinExistence type="predicted"/>
<evidence type="ECO:0000313" key="8">
    <source>
        <dbReference type="Proteomes" id="UP000319257"/>
    </source>
</evidence>
<reference evidence="7 8" key="1">
    <citation type="submission" date="2019-06" db="EMBL/GenBank/DDBJ databases">
        <title>Draft genome sequence of the filamentous fungus Phialemoniopsis curvata isolated from diesel fuel.</title>
        <authorList>
            <person name="Varaljay V.A."/>
            <person name="Lyon W.J."/>
            <person name="Crouch A.L."/>
            <person name="Drake C.E."/>
            <person name="Hollomon J.M."/>
            <person name="Nadeau L.J."/>
            <person name="Nunn H.S."/>
            <person name="Stevenson B.S."/>
            <person name="Bojanowski C.L."/>
            <person name="Crookes-Goodson W.J."/>
        </authorList>
    </citation>
    <scope>NUCLEOTIDE SEQUENCE [LARGE SCALE GENOMIC DNA]</scope>
    <source>
        <strain evidence="7 8">D216</strain>
    </source>
</reference>
<dbReference type="InterPro" id="IPR050346">
    <property type="entry name" value="FMO-like"/>
</dbReference>
<keyword evidence="2" id="KW-0274">FAD</keyword>
<dbReference type="PRINTS" id="PR00469">
    <property type="entry name" value="PNDRDTASEII"/>
</dbReference>
<keyword evidence="5" id="KW-1133">Transmembrane helix</keyword>
<dbReference type="RefSeq" id="XP_030997603.1">
    <property type="nucleotide sequence ID" value="XM_031136430.1"/>
</dbReference>
<feature type="domain" description="FAD/NAD(P)-binding" evidence="6">
    <location>
        <begin position="50"/>
        <end position="242"/>
    </location>
</feature>
<keyword evidence="1" id="KW-0285">Flavoprotein</keyword>
<evidence type="ECO:0000259" key="6">
    <source>
        <dbReference type="Pfam" id="PF07992"/>
    </source>
</evidence>
<dbReference type="AlphaFoldDB" id="A0A507B0V4"/>
<dbReference type="Gene3D" id="3.50.50.60">
    <property type="entry name" value="FAD/NAD(P)-binding domain"/>
    <property type="match status" value="1"/>
</dbReference>
<dbReference type="InterPro" id="IPR036188">
    <property type="entry name" value="FAD/NAD-bd_sf"/>
</dbReference>
<keyword evidence="3" id="KW-0560">Oxidoreductase</keyword>
<dbReference type="OrthoDB" id="66881at2759"/>
<evidence type="ECO:0000256" key="3">
    <source>
        <dbReference type="ARBA" id="ARBA00023002"/>
    </source>
</evidence>
<dbReference type="EMBL" id="SKBQ01000001">
    <property type="protein sequence ID" value="TPX15892.1"/>
    <property type="molecule type" value="Genomic_DNA"/>
</dbReference>
<feature type="transmembrane region" description="Helical" evidence="5">
    <location>
        <begin position="12"/>
        <end position="31"/>
    </location>
</feature>
<organism evidence="7 8">
    <name type="scientific">Thyridium curvatum</name>
    <dbReference type="NCBI Taxonomy" id="1093900"/>
    <lineage>
        <taxon>Eukaryota</taxon>
        <taxon>Fungi</taxon>
        <taxon>Dikarya</taxon>
        <taxon>Ascomycota</taxon>
        <taxon>Pezizomycotina</taxon>
        <taxon>Sordariomycetes</taxon>
        <taxon>Sordariomycetidae</taxon>
        <taxon>Thyridiales</taxon>
        <taxon>Thyridiaceae</taxon>
        <taxon>Thyridium</taxon>
    </lineage>
</organism>
<keyword evidence="8" id="KW-1185">Reference proteome</keyword>
<evidence type="ECO:0000313" key="7">
    <source>
        <dbReference type="EMBL" id="TPX15892.1"/>
    </source>
</evidence>
<dbReference type="Proteomes" id="UP000319257">
    <property type="component" value="Unassembled WGS sequence"/>
</dbReference>
<dbReference type="Pfam" id="PF07992">
    <property type="entry name" value="Pyr_redox_2"/>
    <property type="match status" value="1"/>
</dbReference>
<dbReference type="InterPro" id="IPR023753">
    <property type="entry name" value="FAD/NAD-binding_dom"/>
</dbReference>
<evidence type="ECO:0000256" key="2">
    <source>
        <dbReference type="ARBA" id="ARBA00022827"/>
    </source>
</evidence>
<dbReference type="PANTHER" id="PTHR23023">
    <property type="entry name" value="DIMETHYLANILINE MONOOXYGENASE"/>
    <property type="match status" value="1"/>
</dbReference>
<evidence type="ECO:0000256" key="4">
    <source>
        <dbReference type="SAM" id="MobiDB-lite"/>
    </source>
</evidence>
<dbReference type="InParanoid" id="A0A507B0V4"/>
<evidence type="ECO:0000256" key="5">
    <source>
        <dbReference type="SAM" id="Phobius"/>
    </source>
</evidence>